<keyword evidence="3" id="KW-0732">Signal</keyword>
<keyword evidence="5" id="KW-1185">Reference proteome</keyword>
<evidence type="ECO:0000313" key="5">
    <source>
        <dbReference type="Proteomes" id="UP001164746"/>
    </source>
</evidence>
<gene>
    <name evidence="4" type="ORF">MAR_019640</name>
</gene>
<sequence length="256" mass="28652">MSIGAMNVCIWTLSVVFLPKTFAANHTTLSPPDGSTEGGGLQSADVAAIVLGILLLLLLAATATICFLYYKGYLGRHPEEQATVQPVLRRISTKAIAKARVRHLMKADSEPIFYMDEDIYYPPNSRPLPTNNVKAAPFPEISSAITKQGHHRTGRRTHNRSFPGVHHGRRKQGGHGGHGRNDLKHQHHRHHHYRRHTKIVHDFRQESPPLPVLEERRAAEIEEDIVVIPDTARPLCITTHYGARTPYMGEDLSKTI</sequence>
<keyword evidence="2" id="KW-1133">Transmembrane helix</keyword>
<keyword evidence="2" id="KW-0472">Membrane</keyword>
<evidence type="ECO:0000256" key="3">
    <source>
        <dbReference type="SAM" id="SignalP"/>
    </source>
</evidence>
<feature type="region of interest" description="Disordered" evidence="1">
    <location>
        <begin position="146"/>
        <end position="184"/>
    </location>
</feature>
<name>A0ABY7EAT0_MYAAR</name>
<evidence type="ECO:0000256" key="1">
    <source>
        <dbReference type="SAM" id="MobiDB-lite"/>
    </source>
</evidence>
<dbReference type="EMBL" id="CP111016">
    <property type="protein sequence ID" value="WAR04271.1"/>
    <property type="molecule type" value="Genomic_DNA"/>
</dbReference>
<reference evidence="4" key="1">
    <citation type="submission" date="2022-11" db="EMBL/GenBank/DDBJ databases">
        <title>Centuries of genome instability and evolution in soft-shell clam transmissible cancer (bioRxiv).</title>
        <authorList>
            <person name="Hart S.F.M."/>
            <person name="Yonemitsu M.A."/>
            <person name="Giersch R.M."/>
            <person name="Beal B.F."/>
            <person name="Arriagada G."/>
            <person name="Davis B.W."/>
            <person name="Ostrander E.A."/>
            <person name="Goff S.P."/>
            <person name="Metzger M.J."/>
        </authorList>
    </citation>
    <scope>NUCLEOTIDE SEQUENCE</scope>
    <source>
        <strain evidence="4">MELC-2E11</strain>
        <tissue evidence="4">Siphon/mantle</tissue>
    </source>
</reference>
<feature type="signal peptide" evidence="3">
    <location>
        <begin position="1"/>
        <end position="23"/>
    </location>
</feature>
<proteinExistence type="predicted"/>
<dbReference type="Proteomes" id="UP001164746">
    <property type="component" value="Chromosome 5"/>
</dbReference>
<protein>
    <submittedName>
        <fullName evidence="4">Uncharacterized protein</fullName>
    </submittedName>
</protein>
<accession>A0ABY7EAT0</accession>
<feature type="transmembrane region" description="Helical" evidence="2">
    <location>
        <begin position="47"/>
        <end position="70"/>
    </location>
</feature>
<evidence type="ECO:0000256" key="2">
    <source>
        <dbReference type="SAM" id="Phobius"/>
    </source>
</evidence>
<evidence type="ECO:0000313" key="4">
    <source>
        <dbReference type="EMBL" id="WAR04271.1"/>
    </source>
</evidence>
<organism evidence="4 5">
    <name type="scientific">Mya arenaria</name>
    <name type="common">Soft-shell clam</name>
    <dbReference type="NCBI Taxonomy" id="6604"/>
    <lineage>
        <taxon>Eukaryota</taxon>
        <taxon>Metazoa</taxon>
        <taxon>Spiralia</taxon>
        <taxon>Lophotrochozoa</taxon>
        <taxon>Mollusca</taxon>
        <taxon>Bivalvia</taxon>
        <taxon>Autobranchia</taxon>
        <taxon>Heteroconchia</taxon>
        <taxon>Euheterodonta</taxon>
        <taxon>Imparidentia</taxon>
        <taxon>Neoheterodontei</taxon>
        <taxon>Myida</taxon>
        <taxon>Myoidea</taxon>
        <taxon>Myidae</taxon>
        <taxon>Mya</taxon>
    </lineage>
</organism>
<feature type="compositionally biased region" description="Basic residues" evidence="1">
    <location>
        <begin position="148"/>
        <end position="159"/>
    </location>
</feature>
<keyword evidence="2" id="KW-0812">Transmembrane</keyword>
<feature type="chain" id="PRO_5047509401" evidence="3">
    <location>
        <begin position="24"/>
        <end position="256"/>
    </location>
</feature>